<accession>A0A4Z2GSY5</accession>
<keyword evidence="2" id="KW-1185">Reference proteome</keyword>
<gene>
    <name evidence="1" type="ORF">EYF80_033902</name>
</gene>
<dbReference type="EMBL" id="SRLO01000443">
    <property type="protein sequence ID" value="TNN55903.1"/>
    <property type="molecule type" value="Genomic_DNA"/>
</dbReference>
<dbReference type="Proteomes" id="UP000314294">
    <property type="component" value="Unassembled WGS sequence"/>
</dbReference>
<protein>
    <submittedName>
        <fullName evidence="1">Uncharacterized protein</fullName>
    </submittedName>
</protein>
<comment type="caution">
    <text evidence="1">The sequence shown here is derived from an EMBL/GenBank/DDBJ whole genome shotgun (WGS) entry which is preliminary data.</text>
</comment>
<reference evidence="1 2" key="1">
    <citation type="submission" date="2019-03" db="EMBL/GenBank/DDBJ databases">
        <title>First draft genome of Liparis tanakae, snailfish: a comprehensive survey of snailfish specific genes.</title>
        <authorList>
            <person name="Kim W."/>
            <person name="Song I."/>
            <person name="Jeong J.-H."/>
            <person name="Kim D."/>
            <person name="Kim S."/>
            <person name="Ryu S."/>
            <person name="Song J.Y."/>
            <person name="Lee S.K."/>
        </authorList>
    </citation>
    <scope>NUCLEOTIDE SEQUENCE [LARGE SCALE GENOMIC DNA]</scope>
    <source>
        <tissue evidence="1">Muscle</tissue>
    </source>
</reference>
<sequence>MPPPKVESASDGVPEEVVQEVQLGSAVFDGCFLGSHFSSTMHPHTRLALMTIPTVLIRVKDCSGR</sequence>
<proteinExistence type="predicted"/>
<evidence type="ECO:0000313" key="2">
    <source>
        <dbReference type="Proteomes" id="UP000314294"/>
    </source>
</evidence>
<dbReference type="AlphaFoldDB" id="A0A4Z2GSY5"/>
<name>A0A4Z2GSY5_9TELE</name>
<organism evidence="1 2">
    <name type="scientific">Liparis tanakae</name>
    <name type="common">Tanaka's snailfish</name>
    <dbReference type="NCBI Taxonomy" id="230148"/>
    <lineage>
        <taxon>Eukaryota</taxon>
        <taxon>Metazoa</taxon>
        <taxon>Chordata</taxon>
        <taxon>Craniata</taxon>
        <taxon>Vertebrata</taxon>
        <taxon>Euteleostomi</taxon>
        <taxon>Actinopterygii</taxon>
        <taxon>Neopterygii</taxon>
        <taxon>Teleostei</taxon>
        <taxon>Neoteleostei</taxon>
        <taxon>Acanthomorphata</taxon>
        <taxon>Eupercaria</taxon>
        <taxon>Perciformes</taxon>
        <taxon>Cottioidei</taxon>
        <taxon>Cottales</taxon>
        <taxon>Liparidae</taxon>
        <taxon>Liparis</taxon>
    </lineage>
</organism>
<evidence type="ECO:0000313" key="1">
    <source>
        <dbReference type="EMBL" id="TNN55903.1"/>
    </source>
</evidence>